<protein>
    <submittedName>
        <fullName evidence="1">Uncharacterized protein</fullName>
    </submittedName>
</protein>
<feature type="non-terminal residue" evidence="1">
    <location>
        <position position="1"/>
    </location>
</feature>
<reference evidence="1 2" key="1">
    <citation type="submission" date="2018-08" db="EMBL/GenBank/DDBJ databases">
        <title>A genome reference for cultivated species of the human gut microbiota.</title>
        <authorList>
            <person name="Zou Y."/>
            <person name="Xue W."/>
            <person name="Luo G."/>
        </authorList>
    </citation>
    <scope>NUCLEOTIDE SEQUENCE [LARGE SCALE GENOMIC DNA]</scope>
    <source>
        <strain evidence="1 2">AF24-29</strain>
    </source>
</reference>
<evidence type="ECO:0000313" key="1">
    <source>
        <dbReference type="EMBL" id="RGR75778.1"/>
    </source>
</evidence>
<name>A0A412G4T7_9FIRM</name>
<dbReference type="AlphaFoldDB" id="A0A412G4T7"/>
<proteinExistence type="predicted"/>
<accession>A0A412G4T7</accession>
<evidence type="ECO:0000313" key="2">
    <source>
        <dbReference type="Proteomes" id="UP000284178"/>
    </source>
</evidence>
<dbReference type="Proteomes" id="UP000284178">
    <property type="component" value="Unassembled WGS sequence"/>
</dbReference>
<dbReference type="EMBL" id="QRUP01000003">
    <property type="protein sequence ID" value="RGR75778.1"/>
    <property type="molecule type" value="Genomic_DNA"/>
</dbReference>
<gene>
    <name evidence="1" type="ORF">DWY25_03335</name>
</gene>
<organism evidence="1 2">
    <name type="scientific">Holdemania filiformis</name>
    <dbReference type="NCBI Taxonomy" id="61171"/>
    <lineage>
        <taxon>Bacteria</taxon>
        <taxon>Bacillati</taxon>
        <taxon>Bacillota</taxon>
        <taxon>Erysipelotrichia</taxon>
        <taxon>Erysipelotrichales</taxon>
        <taxon>Erysipelotrichaceae</taxon>
        <taxon>Holdemania</taxon>
    </lineage>
</organism>
<keyword evidence="2" id="KW-1185">Reference proteome</keyword>
<sequence>LFMKRFFKWEGNSPGFQSQITISGMEDRMVQKNILANSLSFFRKQFIVIDPVRTRYRFHEEDLAFRERSSFY</sequence>
<comment type="caution">
    <text evidence="1">The sequence shown here is derived from an EMBL/GenBank/DDBJ whole genome shotgun (WGS) entry which is preliminary data.</text>
</comment>